<evidence type="ECO:0000313" key="1">
    <source>
        <dbReference type="EMBL" id="KAE8238831.1"/>
    </source>
</evidence>
<name>A0A177TB68_9BASI</name>
<protein>
    <submittedName>
        <fullName evidence="1">Uncharacterized protein</fullName>
    </submittedName>
</protein>
<organism evidence="1 2">
    <name type="scientific">Tilletia indica</name>
    <dbReference type="NCBI Taxonomy" id="43049"/>
    <lineage>
        <taxon>Eukaryota</taxon>
        <taxon>Fungi</taxon>
        <taxon>Dikarya</taxon>
        <taxon>Basidiomycota</taxon>
        <taxon>Ustilaginomycotina</taxon>
        <taxon>Exobasidiomycetes</taxon>
        <taxon>Tilletiales</taxon>
        <taxon>Tilletiaceae</taxon>
        <taxon>Tilletia</taxon>
    </lineage>
</organism>
<evidence type="ECO:0000313" key="2">
    <source>
        <dbReference type="Proteomes" id="UP000077521"/>
    </source>
</evidence>
<dbReference type="Proteomes" id="UP000077521">
    <property type="component" value="Unassembled WGS sequence"/>
</dbReference>
<keyword evidence="2" id="KW-1185">Reference proteome</keyword>
<accession>A0A177TB68</accession>
<gene>
    <name evidence="1" type="ORF">A4X13_0g8361</name>
</gene>
<comment type="caution">
    <text evidence="1">The sequence shown here is derived from an EMBL/GenBank/DDBJ whole genome shotgun (WGS) entry which is preliminary data.</text>
</comment>
<dbReference type="EMBL" id="LWDF02001411">
    <property type="protein sequence ID" value="KAE8238831.1"/>
    <property type="molecule type" value="Genomic_DNA"/>
</dbReference>
<dbReference type="AlphaFoldDB" id="A0A177TB68"/>
<reference evidence="1" key="1">
    <citation type="submission" date="2016-04" db="EMBL/GenBank/DDBJ databases">
        <authorList>
            <person name="Nguyen H.D."/>
            <person name="Samba Siva P."/>
            <person name="Cullis J."/>
            <person name="Levesque C.A."/>
            <person name="Hambleton S."/>
        </authorList>
    </citation>
    <scope>NUCLEOTIDE SEQUENCE</scope>
    <source>
        <strain evidence="1">DAOMC 236416</strain>
    </source>
</reference>
<sequence>MSTSRNSNGASFGLVTSLASVRPKTSQEGRKRGQNEVLRDIATQDRSVRASLMLSLQTKAAHDLFSPEPLVDLFLAGLPEFLTFTSSLWAYQQMIISTVLAVDAKGSLHLARVPQLLVPAALEILGSLQLLAAGTPRSVIIEQARSALDLNYGFDEGDKGLEKSQNEDRPKDANLIAKWKRTPFGQVETYVLCRGLVLYAIYGPHTDGYLSRSRSTKLFSPYPSLPGASRWDGQDDRLFSEFMLRRMAMRRKKPGLRLSP</sequence>
<reference evidence="1" key="2">
    <citation type="journal article" date="2019" name="IMA Fungus">
        <title>Genome sequencing and comparison of five Tilletia species to identify candidate genes for the detection of regulated species infecting wheat.</title>
        <authorList>
            <person name="Nguyen H.D.T."/>
            <person name="Sultana T."/>
            <person name="Kesanakurti P."/>
            <person name="Hambleton S."/>
        </authorList>
    </citation>
    <scope>NUCLEOTIDE SEQUENCE</scope>
    <source>
        <strain evidence="1">DAOMC 236416</strain>
    </source>
</reference>
<proteinExistence type="predicted"/>